<organism evidence="2 3">
    <name type="scientific">Paenibacillus odorifer</name>
    <dbReference type="NCBI Taxonomy" id="189426"/>
    <lineage>
        <taxon>Bacteria</taxon>
        <taxon>Bacillati</taxon>
        <taxon>Bacillota</taxon>
        <taxon>Bacilli</taxon>
        <taxon>Bacillales</taxon>
        <taxon>Paenibacillaceae</taxon>
        <taxon>Paenibacillus</taxon>
    </lineage>
</organism>
<protein>
    <submittedName>
        <fullName evidence="2">4-vinyl reductase</fullName>
    </submittedName>
</protein>
<accession>A0A1R0Y1G9</accession>
<evidence type="ECO:0000259" key="1">
    <source>
        <dbReference type="SMART" id="SM00989"/>
    </source>
</evidence>
<dbReference type="Proteomes" id="UP000187439">
    <property type="component" value="Unassembled WGS sequence"/>
</dbReference>
<dbReference type="InterPro" id="IPR024096">
    <property type="entry name" value="NO_sig/Golgi_transp_ligand-bd"/>
</dbReference>
<dbReference type="SUPFAM" id="SSF111126">
    <property type="entry name" value="Ligand-binding domain in the NO signalling and Golgi transport"/>
    <property type="match status" value="1"/>
</dbReference>
<reference evidence="2 3" key="1">
    <citation type="submission" date="2016-10" db="EMBL/GenBank/DDBJ databases">
        <title>Paenibacillus species isolates.</title>
        <authorList>
            <person name="Beno S.M."/>
        </authorList>
    </citation>
    <scope>NUCLEOTIDE SEQUENCE [LARGE SCALE GENOMIC DNA]</scope>
    <source>
        <strain evidence="2 3">FSL H7-0710</strain>
    </source>
</reference>
<comment type="caution">
    <text evidence="2">The sequence shown here is derived from an EMBL/GenBank/DDBJ whole genome shotgun (WGS) entry which is preliminary data.</text>
</comment>
<dbReference type="PANTHER" id="PTHR35090">
    <property type="entry name" value="DNA-DIRECTED RNA POLYMERASE SUBUNIT I"/>
    <property type="match status" value="1"/>
</dbReference>
<name>A0A1R0Y1G9_9BACL</name>
<dbReference type="Pfam" id="PF02830">
    <property type="entry name" value="V4R"/>
    <property type="match status" value="1"/>
</dbReference>
<dbReference type="InterPro" id="IPR004096">
    <property type="entry name" value="V4R"/>
</dbReference>
<dbReference type="AlphaFoldDB" id="A0A1R0Y1G9"/>
<proteinExistence type="predicted"/>
<dbReference type="PANTHER" id="PTHR35090:SF2">
    <property type="entry name" value="ARSR FAMILY TRANSCRIPTIONAL REGULATOR"/>
    <property type="match status" value="1"/>
</dbReference>
<sequence length="154" mass="17226">MLEATGMDHFTFTDMKKIKRENLGDAVPLELFRTIRLIGLYQALPMNGKGTTLTIGRKIGEEFGVTSVNELFRLFEQLKIGIPVITHEDDKGMSIAVHDCFCEGLPVMEGKMVCDLEGAIIEGALTKIRGKRVSVREVKCNVHGDECCEYIVKY</sequence>
<gene>
    <name evidence="2" type="ORF">BSK52_12200</name>
</gene>
<feature type="domain" description="4-vinyl reductase 4VR" evidence="1">
    <location>
        <begin position="92"/>
        <end position="154"/>
    </location>
</feature>
<dbReference type="Gene3D" id="3.30.1380.20">
    <property type="entry name" value="Trafficking protein particle complex subunit 3"/>
    <property type="match status" value="1"/>
</dbReference>
<evidence type="ECO:0000313" key="3">
    <source>
        <dbReference type="Proteomes" id="UP000187439"/>
    </source>
</evidence>
<dbReference type="SMART" id="SM00989">
    <property type="entry name" value="V4R"/>
    <property type="match status" value="1"/>
</dbReference>
<evidence type="ECO:0000313" key="2">
    <source>
        <dbReference type="EMBL" id="OMD41181.1"/>
    </source>
</evidence>
<dbReference type="EMBL" id="MPTC01000008">
    <property type="protein sequence ID" value="OMD41181.1"/>
    <property type="molecule type" value="Genomic_DNA"/>
</dbReference>